<dbReference type="PROSITE" id="PS51257">
    <property type="entry name" value="PROKAR_LIPOPROTEIN"/>
    <property type="match status" value="1"/>
</dbReference>
<dbReference type="Gene3D" id="2.40.420.20">
    <property type="match status" value="1"/>
</dbReference>
<dbReference type="GO" id="GO:0030313">
    <property type="term" value="C:cell envelope"/>
    <property type="evidence" value="ECO:0007669"/>
    <property type="project" value="TreeGrafter"/>
</dbReference>
<dbReference type="InterPro" id="IPR051909">
    <property type="entry name" value="MFP_Cation_Efflux"/>
</dbReference>
<dbReference type="InterPro" id="IPR058792">
    <property type="entry name" value="Beta-barrel_RND_2"/>
</dbReference>
<evidence type="ECO:0000259" key="6">
    <source>
        <dbReference type="Pfam" id="PF25954"/>
    </source>
</evidence>
<evidence type="ECO:0000256" key="1">
    <source>
        <dbReference type="ARBA" id="ARBA00009477"/>
    </source>
</evidence>
<dbReference type="PANTHER" id="PTHR30097">
    <property type="entry name" value="CATION EFFLUX SYSTEM PROTEIN CUSB"/>
    <property type="match status" value="1"/>
</dbReference>
<dbReference type="RefSeq" id="WP_100677975.1">
    <property type="nucleotide sequence ID" value="NZ_NIPO01000001.1"/>
</dbReference>
<dbReference type="FunFam" id="2.40.30.170:FF:000010">
    <property type="entry name" value="Efflux RND transporter periplasmic adaptor subunit"/>
    <property type="match status" value="1"/>
</dbReference>
<dbReference type="NCBIfam" id="TIGR01730">
    <property type="entry name" value="RND_mfp"/>
    <property type="match status" value="1"/>
</dbReference>
<dbReference type="OrthoDB" id="9806939at2"/>
<evidence type="ECO:0000259" key="7">
    <source>
        <dbReference type="Pfam" id="PF25973"/>
    </source>
</evidence>
<evidence type="ECO:0000256" key="3">
    <source>
        <dbReference type="ARBA" id="ARBA00022448"/>
    </source>
</evidence>
<dbReference type="Gene3D" id="2.40.50.100">
    <property type="match status" value="1"/>
</dbReference>
<keyword evidence="9" id="KW-1185">Reference proteome</keyword>
<proteinExistence type="inferred from homology"/>
<dbReference type="SUPFAM" id="SSF111369">
    <property type="entry name" value="HlyD-like secretion proteins"/>
    <property type="match status" value="1"/>
</dbReference>
<dbReference type="Pfam" id="PF25954">
    <property type="entry name" value="Beta-barrel_RND_2"/>
    <property type="match status" value="1"/>
</dbReference>
<evidence type="ECO:0000256" key="5">
    <source>
        <dbReference type="SAM" id="Coils"/>
    </source>
</evidence>
<dbReference type="AlphaFoldDB" id="A0A2M9R6M2"/>
<dbReference type="Pfam" id="PF08139">
    <property type="entry name" value="LPAM_1"/>
    <property type="match status" value="1"/>
</dbReference>
<dbReference type="EMBL" id="NIPO01000001">
    <property type="protein sequence ID" value="PJR04415.1"/>
    <property type="molecule type" value="Genomic_DNA"/>
</dbReference>
<dbReference type="Proteomes" id="UP000231960">
    <property type="component" value="Unassembled WGS sequence"/>
</dbReference>
<dbReference type="Gene3D" id="2.40.30.170">
    <property type="match status" value="1"/>
</dbReference>
<keyword evidence="5" id="KW-0175">Coiled coil</keyword>
<dbReference type="GO" id="GO:0060003">
    <property type="term" value="P:copper ion export"/>
    <property type="evidence" value="ECO:0007669"/>
    <property type="project" value="TreeGrafter"/>
</dbReference>
<dbReference type="GO" id="GO:0022857">
    <property type="term" value="F:transmembrane transporter activity"/>
    <property type="evidence" value="ECO:0007669"/>
    <property type="project" value="InterPro"/>
</dbReference>
<dbReference type="PANTHER" id="PTHR30097:SF4">
    <property type="entry name" value="SLR6042 PROTEIN"/>
    <property type="match status" value="1"/>
</dbReference>
<gene>
    <name evidence="8" type="ORF">CDL10_07595</name>
</gene>
<evidence type="ECO:0000256" key="4">
    <source>
        <dbReference type="ARBA" id="ARBA00022729"/>
    </source>
</evidence>
<sequence length="361" mass="39914">MKKYFLPISIILLLTGCQNREEFKAAQKEKFCLNEKNKSITEITTTEKQAVTEGIHLVGSIESNPDKVVHFVSLVDGIISNTYFSLGDAVTKGQVLAEMQSTELSSLQAELSSLKAQIEVAKVDLNAKEQMFKDGISSNRDLIETQNNLRVLESEKQKVENNLSLYSASSTKNVFQIKAPASGIITAKNINSGTTVTNEGEPLFSISDLNNVWAMANIYSTDIAHISKGMEVEIKTLSYPDEIFKGKIDVISQVLSENAKVLKARIVLDNEGFKLKPGMIADIIALKKTDKQKVAVPTSCLVFFNGKNYVLVYKDDCNIEAREVTLLTKGNGITYIESGLEENEKIITKNQLLIFEEIGTN</sequence>
<keyword evidence="4" id="KW-0732">Signal</keyword>
<feature type="coiled-coil region" evidence="5">
    <location>
        <begin position="97"/>
        <end position="169"/>
    </location>
</feature>
<organism evidence="8 9">
    <name type="scientific">Avrilella dinanensis</name>
    <dbReference type="NCBI Taxonomy" id="2008672"/>
    <lineage>
        <taxon>Bacteria</taxon>
        <taxon>Pseudomonadati</taxon>
        <taxon>Bacteroidota</taxon>
        <taxon>Flavobacteriia</taxon>
        <taxon>Flavobacteriales</taxon>
        <taxon>Flavobacteriaceae</taxon>
        <taxon>Avrilella</taxon>
    </lineage>
</organism>
<dbReference type="Pfam" id="PF25973">
    <property type="entry name" value="BSH_CzcB"/>
    <property type="match status" value="1"/>
</dbReference>
<reference evidence="8 9" key="1">
    <citation type="submission" date="2017-06" db="EMBL/GenBank/DDBJ databases">
        <title>Description of Avrilella dinanensis gen. nov. sp. nov.</title>
        <authorList>
            <person name="Leyer C."/>
            <person name="Sassi M."/>
            <person name="Minet J."/>
            <person name="Kayal S."/>
            <person name="Cattoir V."/>
        </authorList>
    </citation>
    <scope>NUCLEOTIDE SEQUENCE [LARGE SCALE GENOMIC DNA]</scope>
    <source>
        <strain evidence="8 9">UR159</strain>
    </source>
</reference>
<name>A0A2M9R6M2_9FLAO</name>
<evidence type="ECO:0000313" key="9">
    <source>
        <dbReference type="Proteomes" id="UP000231960"/>
    </source>
</evidence>
<comment type="similarity">
    <text evidence="1">Belongs to the membrane fusion protein (MFP) (TC 8.A.1) family.</text>
</comment>
<comment type="caution">
    <text evidence="8">The sequence shown here is derived from an EMBL/GenBank/DDBJ whole genome shotgun (WGS) entry which is preliminary data.</text>
</comment>
<dbReference type="InterPro" id="IPR006143">
    <property type="entry name" value="RND_pump_MFP"/>
</dbReference>
<dbReference type="InterPro" id="IPR012640">
    <property type="entry name" value="Membr_lipoprot_lipid_attach_CS"/>
</dbReference>
<accession>A0A2M9R6M2</accession>
<keyword evidence="3" id="KW-0813">Transport</keyword>
<feature type="domain" description="CzcB-like barrel-sandwich hybrid" evidence="7">
    <location>
        <begin position="68"/>
        <end position="208"/>
    </location>
</feature>
<dbReference type="GO" id="GO:0015679">
    <property type="term" value="P:plasma membrane copper ion transport"/>
    <property type="evidence" value="ECO:0007669"/>
    <property type="project" value="TreeGrafter"/>
</dbReference>
<evidence type="ECO:0000256" key="2">
    <source>
        <dbReference type="ARBA" id="ARBA00017922"/>
    </source>
</evidence>
<dbReference type="GO" id="GO:0016020">
    <property type="term" value="C:membrane"/>
    <property type="evidence" value="ECO:0007669"/>
    <property type="project" value="InterPro"/>
</dbReference>
<dbReference type="InterPro" id="IPR058647">
    <property type="entry name" value="BSH_CzcB-like"/>
</dbReference>
<evidence type="ECO:0000313" key="8">
    <source>
        <dbReference type="EMBL" id="PJR04415.1"/>
    </source>
</evidence>
<feature type="domain" description="CusB-like beta-barrel" evidence="6">
    <location>
        <begin position="211"/>
        <end position="283"/>
    </location>
</feature>
<protein>
    <recommendedName>
        <fullName evidence="2">Type IV secretion system putative lipoprotein virB7</fullName>
    </recommendedName>
</protein>